<gene>
    <name evidence="13" type="ORF">Q7C36_011620</name>
</gene>
<dbReference type="SUPFAM" id="SSF57196">
    <property type="entry name" value="EGF/Laminin"/>
    <property type="match status" value="1"/>
</dbReference>
<dbReference type="InterPro" id="IPR018097">
    <property type="entry name" value="EGF_Ca-bd_CS"/>
</dbReference>
<dbReference type="SUPFAM" id="SSF56436">
    <property type="entry name" value="C-type lectin-like"/>
    <property type="match status" value="1"/>
</dbReference>
<dbReference type="SMART" id="SM00179">
    <property type="entry name" value="EGF_CA"/>
    <property type="match status" value="2"/>
</dbReference>
<evidence type="ECO:0000256" key="9">
    <source>
        <dbReference type="ARBA" id="ARBA00023157"/>
    </source>
</evidence>
<evidence type="ECO:0000256" key="4">
    <source>
        <dbReference type="ARBA" id="ARBA00022729"/>
    </source>
</evidence>
<sequence length="338" mass="37971">MDSYRAVISFIILISFHVGQTLRCAYKEDARTCTCIHEMQATFRTAEKICMENGGKLLTPSSKSIDSLLFNKDGHFWIGTEGNCLSRSRNSRGDSVTLNRGSEDAACSSKCMLVSSNRNLTERSCEEQADGFMCDSVQWENCWENTPTEVQILKNEDCLLSPCEHQCTVVPGGYMCSCFLLFRITRKNPEHCEYLCDSESCPRCPKCKCPKGFLKDETRCTDLDECTSNYHNCEQKCMNTIGSYKCSCDEGFKLVNKSKCVGLMYETATFVTPSVNYTSSHATFATPVEYIGLILFILLAISAVVGLLYYLRKNKSDLLLKDNDAPDEITVQEAQLQL</sequence>
<dbReference type="AlphaFoldDB" id="A0AA88SLH2"/>
<dbReference type="FunFam" id="2.10.25.10:FF:000038">
    <property type="entry name" value="Fibrillin 2"/>
    <property type="match status" value="1"/>
</dbReference>
<proteinExistence type="predicted"/>
<evidence type="ECO:0000256" key="2">
    <source>
        <dbReference type="ARBA" id="ARBA00022536"/>
    </source>
</evidence>
<dbReference type="Proteomes" id="UP001187315">
    <property type="component" value="Unassembled WGS sequence"/>
</dbReference>
<dbReference type="InterPro" id="IPR016186">
    <property type="entry name" value="C-type_lectin-like/link_sf"/>
</dbReference>
<feature type="signal peptide" evidence="11">
    <location>
        <begin position="1"/>
        <end position="21"/>
    </location>
</feature>
<evidence type="ECO:0000256" key="11">
    <source>
        <dbReference type="SAM" id="SignalP"/>
    </source>
</evidence>
<dbReference type="InterPro" id="IPR000152">
    <property type="entry name" value="EGF-type_Asp/Asn_hydroxyl_site"/>
</dbReference>
<evidence type="ECO:0000256" key="5">
    <source>
        <dbReference type="ARBA" id="ARBA00022734"/>
    </source>
</evidence>
<feature type="chain" id="PRO_5041650999" description="EGF-like domain-containing protein" evidence="11">
    <location>
        <begin position="22"/>
        <end position="338"/>
    </location>
</feature>
<keyword evidence="14" id="KW-1185">Reference proteome</keyword>
<keyword evidence="4 11" id="KW-0732">Signal</keyword>
<dbReference type="SMART" id="SM00181">
    <property type="entry name" value="EGF"/>
    <property type="match status" value="2"/>
</dbReference>
<reference evidence="13" key="1">
    <citation type="submission" date="2023-08" db="EMBL/GenBank/DDBJ databases">
        <title>Pelteobagrus vachellii genome.</title>
        <authorList>
            <person name="Liu H."/>
        </authorList>
    </citation>
    <scope>NUCLEOTIDE SEQUENCE</scope>
    <source>
        <strain evidence="13">PRFRI_2022a</strain>
        <tissue evidence="13">Muscle</tissue>
    </source>
</reference>
<dbReference type="EMBL" id="JAVHJS010000011">
    <property type="protein sequence ID" value="KAK2843405.1"/>
    <property type="molecule type" value="Genomic_DNA"/>
</dbReference>
<dbReference type="GO" id="GO:0030246">
    <property type="term" value="F:carbohydrate binding"/>
    <property type="evidence" value="ECO:0007669"/>
    <property type="project" value="UniProtKB-KW"/>
</dbReference>
<dbReference type="PANTHER" id="PTHR14789">
    <property type="entry name" value="CHONDROLECTIN VARIANT CHODLFDELTAE"/>
    <property type="match status" value="1"/>
</dbReference>
<dbReference type="Pfam" id="PF07645">
    <property type="entry name" value="EGF_CA"/>
    <property type="match status" value="1"/>
</dbReference>
<dbReference type="InterPro" id="IPR016187">
    <property type="entry name" value="CTDL_fold"/>
</dbReference>
<keyword evidence="9" id="KW-1015">Disulfide bond</keyword>
<keyword evidence="5" id="KW-0430">Lectin</keyword>
<dbReference type="GO" id="GO:0016020">
    <property type="term" value="C:membrane"/>
    <property type="evidence" value="ECO:0007669"/>
    <property type="project" value="UniProtKB-SubCell"/>
</dbReference>
<evidence type="ECO:0000256" key="6">
    <source>
        <dbReference type="ARBA" id="ARBA00022737"/>
    </source>
</evidence>
<comment type="caution">
    <text evidence="13">The sequence shown here is derived from an EMBL/GenBank/DDBJ whole genome shotgun (WGS) entry which is preliminary data.</text>
</comment>
<evidence type="ECO:0000256" key="8">
    <source>
        <dbReference type="ARBA" id="ARBA00023136"/>
    </source>
</evidence>
<keyword evidence="7 10" id="KW-1133">Transmembrane helix</keyword>
<evidence type="ECO:0000313" key="13">
    <source>
        <dbReference type="EMBL" id="KAK2843405.1"/>
    </source>
</evidence>
<keyword evidence="3 10" id="KW-0812">Transmembrane</keyword>
<protein>
    <recommendedName>
        <fullName evidence="12">EGF-like domain-containing protein</fullName>
    </recommendedName>
</protein>
<organism evidence="13 14">
    <name type="scientific">Tachysurus vachellii</name>
    <name type="common">Darkbarbel catfish</name>
    <name type="synonym">Pelteobagrus vachellii</name>
    <dbReference type="NCBI Taxonomy" id="175792"/>
    <lineage>
        <taxon>Eukaryota</taxon>
        <taxon>Metazoa</taxon>
        <taxon>Chordata</taxon>
        <taxon>Craniata</taxon>
        <taxon>Vertebrata</taxon>
        <taxon>Euteleostomi</taxon>
        <taxon>Actinopterygii</taxon>
        <taxon>Neopterygii</taxon>
        <taxon>Teleostei</taxon>
        <taxon>Ostariophysi</taxon>
        <taxon>Siluriformes</taxon>
        <taxon>Bagridae</taxon>
        <taxon>Tachysurus</taxon>
    </lineage>
</organism>
<comment type="subcellular location">
    <subcellularLocation>
        <location evidence="1">Membrane</location>
        <topology evidence="1">Single-pass type I membrane protein</topology>
    </subcellularLocation>
</comment>
<dbReference type="InterPro" id="IPR000742">
    <property type="entry name" value="EGF"/>
</dbReference>
<evidence type="ECO:0000259" key="12">
    <source>
        <dbReference type="PROSITE" id="PS01186"/>
    </source>
</evidence>
<dbReference type="PANTHER" id="PTHR14789:SF9">
    <property type="entry name" value="THROMBOMODULIN"/>
    <property type="match status" value="1"/>
</dbReference>
<evidence type="ECO:0000256" key="7">
    <source>
        <dbReference type="ARBA" id="ARBA00022989"/>
    </source>
</evidence>
<accession>A0AA88SLH2</accession>
<dbReference type="PROSITE" id="PS01187">
    <property type="entry name" value="EGF_CA"/>
    <property type="match status" value="1"/>
</dbReference>
<keyword evidence="2" id="KW-0245">EGF-like domain</keyword>
<dbReference type="PROSITE" id="PS01186">
    <property type="entry name" value="EGF_2"/>
    <property type="match status" value="1"/>
</dbReference>
<evidence type="ECO:0000256" key="10">
    <source>
        <dbReference type="SAM" id="Phobius"/>
    </source>
</evidence>
<dbReference type="InterPro" id="IPR001881">
    <property type="entry name" value="EGF-like_Ca-bd_dom"/>
</dbReference>
<dbReference type="Gene3D" id="3.10.100.10">
    <property type="entry name" value="Mannose-Binding Protein A, subunit A"/>
    <property type="match status" value="1"/>
</dbReference>
<evidence type="ECO:0000313" key="14">
    <source>
        <dbReference type="Proteomes" id="UP001187315"/>
    </source>
</evidence>
<feature type="transmembrane region" description="Helical" evidence="10">
    <location>
        <begin position="290"/>
        <end position="311"/>
    </location>
</feature>
<dbReference type="InterPro" id="IPR051505">
    <property type="entry name" value="C-type_lectin_domain"/>
</dbReference>
<keyword evidence="6" id="KW-0677">Repeat</keyword>
<dbReference type="GO" id="GO:0005509">
    <property type="term" value="F:calcium ion binding"/>
    <property type="evidence" value="ECO:0007669"/>
    <property type="project" value="InterPro"/>
</dbReference>
<feature type="domain" description="EGF-like" evidence="12">
    <location>
        <begin position="246"/>
        <end position="260"/>
    </location>
</feature>
<name>A0AA88SLH2_TACVA</name>
<evidence type="ECO:0000256" key="3">
    <source>
        <dbReference type="ARBA" id="ARBA00022692"/>
    </source>
</evidence>
<dbReference type="InterPro" id="IPR049883">
    <property type="entry name" value="NOTCH1_EGF-like"/>
</dbReference>
<evidence type="ECO:0000256" key="1">
    <source>
        <dbReference type="ARBA" id="ARBA00004479"/>
    </source>
</evidence>
<dbReference type="PROSITE" id="PS00010">
    <property type="entry name" value="ASX_HYDROXYL"/>
    <property type="match status" value="1"/>
</dbReference>
<dbReference type="Gene3D" id="2.10.25.10">
    <property type="entry name" value="Laminin"/>
    <property type="match status" value="2"/>
</dbReference>
<dbReference type="GO" id="GO:0030855">
    <property type="term" value="P:epithelial cell differentiation"/>
    <property type="evidence" value="ECO:0007669"/>
    <property type="project" value="UniProtKB-ARBA"/>
</dbReference>
<keyword evidence="8 10" id="KW-0472">Membrane</keyword>